<accession>A0A6J7WBT1</accession>
<evidence type="ECO:0000313" key="2">
    <source>
        <dbReference type="EMBL" id="CAB5194519.1"/>
    </source>
</evidence>
<gene>
    <name evidence="2" type="ORF">UFOVP173_3</name>
</gene>
<dbReference type="EMBL" id="LR798217">
    <property type="protein sequence ID" value="CAB5194519.1"/>
    <property type="molecule type" value="Genomic_DNA"/>
</dbReference>
<protein>
    <submittedName>
        <fullName evidence="2">Uncharacterized protein</fullName>
    </submittedName>
</protein>
<sequence length="47" mass="5170">MKHSKYFHYPEVKNAKLNARGEAAMDLLVAISIGVGLAVLLVAWWSA</sequence>
<reference evidence="2" key="1">
    <citation type="submission" date="2020-05" db="EMBL/GenBank/DDBJ databases">
        <authorList>
            <person name="Chiriac C."/>
            <person name="Salcher M."/>
            <person name="Ghai R."/>
            <person name="Kavagutti S V."/>
        </authorList>
    </citation>
    <scope>NUCLEOTIDE SEQUENCE</scope>
</reference>
<keyword evidence="1" id="KW-0812">Transmembrane</keyword>
<feature type="transmembrane region" description="Helical" evidence="1">
    <location>
        <begin position="23"/>
        <end position="45"/>
    </location>
</feature>
<proteinExistence type="predicted"/>
<organism evidence="2">
    <name type="scientific">uncultured Caudovirales phage</name>
    <dbReference type="NCBI Taxonomy" id="2100421"/>
    <lineage>
        <taxon>Viruses</taxon>
        <taxon>Duplodnaviria</taxon>
        <taxon>Heunggongvirae</taxon>
        <taxon>Uroviricota</taxon>
        <taxon>Caudoviricetes</taxon>
        <taxon>Peduoviridae</taxon>
        <taxon>Maltschvirus</taxon>
        <taxon>Maltschvirus maltsch</taxon>
    </lineage>
</organism>
<evidence type="ECO:0000256" key="1">
    <source>
        <dbReference type="SAM" id="Phobius"/>
    </source>
</evidence>
<keyword evidence="1" id="KW-0472">Membrane</keyword>
<name>A0A6J7WBT1_9CAUD</name>
<keyword evidence="1" id="KW-1133">Transmembrane helix</keyword>